<reference evidence="1 2" key="1">
    <citation type="submission" date="2021-06" db="EMBL/GenBank/DDBJ databases">
        <authorList>
            <person name="Sun Q."/>
            <person name="Li D."/>
        </authorList>
    </citation>
    <scope>NUCLEOTIDE SEQUENCE [LARGE SCALE GENOMIC DNA]</scope>
    <source>
        <strain evidence="1 2">MSJ-1</strain>
    </source>
</reference>
<dbReference type="RefSeq" id="WP_216547871.1">
    <property type="nucleotide sequence ID" value="NZ_JAHLQO010000001.1"/>
</dbReference>
<gene>
    <name evidence="1" type="ORF">KQI68_00050</name>
</gene>
<proteinExistence type="predicted"/>
<dbReference type="Proteomes" id="UP000783742">
    <property type="component" value="Unassembled WGS sequence"/>
</dbReference>
<comment type="caution">
    <text evidence="1">The sequence shown here is derived from an EMBL/GenBank/DDBJ whole genome shotgun (WGS) entry which is preliminary data.</text>
</comment>
<protein>
    <recommendedName>
        <fullName evidence="3">Histidine kinase</fullName>
    </recommendedName>
</protein>
<keyword evidence="2" id="KW-1185">Reference proteome</keyword>
<evidence type="ECO:0000313" key="2">
    <source>
        <dbReference type="Proteomes" id="UP000783742"/>
    </source>
</evidence>
<accession>A0ABS6FG31</accession>
<organism evidence="1 2">
    <name type="scientific">Peptoniphilus ovalis</name>
    <dbReference type="NCBI Taxonomy" id="2841503"/>
    <lineage>
        <taxon>Bacteria</taxon>
        <taxon>Bacillati</taxon>
        <taxon>Bacillota</taxon>
        <taxon>Tissierellia</taxon>
        <taxon>Tissierellales</taxon>
        <taxon>Peptoniphilaceae</taxon>
        <taxon>Peptoniphilus</taxon>
    </lineage>
</organism>
<dbReference type="EMBL" id="JAHLQO010000001">
    <property type="protein sequence ID" value="MBU5668221.1"/>
    <property type="molecule type" value="Genomic_DNA"/>
</dbReference>
<name>A0ABS6FG31_9FIRM</name>
<evidence type="ECO:0000313" key="1">
    <source>
        <dbReference type="EMBL" id="MBU5668221.1"/>
    </source>
</evidence>
<sequence>MNIFYQIIFLIFELCFNLFLIEKENNYEKNLKLYYLSDYMAEERNEFARIIHDDIIQDIYATRNYLSLKNPDINYSKEILSNLEEKSRNIMKFYQNYLFENLDLKENIVSIFENLKILYPDKSFKIEIIISDEIKNIKNKDLKKIVNTVTKELINNIYKHSNGNYLIYKISIEDDINIYTESNGNDKKDLDKIKNSKRVVLLIELLLENKGDIKYKLDKDILTTEVRIGINNENNFYR</sequence>
<evidence type="ECO:0008006" key="3">
    <source>
        <dbReference type="Google" id="ProtNLM"/>
    </source>
</evidence>